<accession>A0A6J5Q5V0</accession>
<dbReference type="EMBL" id="LR797436">
    <property type="protein sequence ID" value="CAB4215964.1"/>
    <property type="molecule type" value="Genomic_DNA"/>
</dbReference>
<reference evidence="3" key="1">
    <citation type="submission" date="2020-05" db="EMBL/GenBank/DDBJ databases">
        <authorList>
            <person name="Chiriac C."/>
            <person name="Salcher M."/>
            <person name="Ghai R."/>
            <person name="Kavagutti S V."/>
        </authorList>
    </citation>
    <scope>NUCLEOTIDE SEQUENCE</scope>
</reference>
<evidence type="ECO:0000313" key="3">
    <source>
        <dbReference type="EMBL" id="CAB4179589.1"/>
    </source>
</evidence>
<dbReference type="EMBL" id="LR797339">
    <property type="protein sequence ID" value="CAB4203916.1"/>
    <property type="molecule type" value="Genomic_DNA"/>
</dbReference>
<organism evidence="3">
    <name type="scientific">uncultured Caudovirales phage</name>
    <dbReference type="NCBI Taxonomy" id="2100421"/>
    <lineage>
        <taxon>Viruses</taxon>
        <taxon>Duplodnaviria</taxon>
        <taxon>Heunggongvirae</taxon>
        <taxon>Uroviricota</taxon>
        <taxon>Caudoviricetes</taxon>
        <taxon>Peduoviridae</taxon>
        <taxon>Maltschvirus</taxon>
        <taxon>Maltschvirus maltsch</taxon>
    </lineage>
</organism>
<dbReference type="EMBL" id="LR796797">
    <property type="protein sequence ID" value="CAB4166868.1"/>
    <property type="molecule type" value="Genomic_DNA"/>
</dbReference>
<protein>
    <submittedName>
        <fullName evidence="3">Uncharacterized protein</fullName>
    </submittedName>
</protein>
<evidence type="ECO:0000313" key="5">
    <source>
        <dbReference type="EMBL" id="CAB4215964.1"/>
    </source>
</evidence>
<dbReference type="EMBL" id="LR796982">
    <property type="protein sequence ID" value="CAB4179589.1"/>
    <property type="molecule type" value="Genomic_DNA"/>
</dbReference>
<sequence length="192" mass="21690">MKITDRFEPTTGAFVGEGLFLVAFEHGGDVGVGVASVEASGIIVIDRRKRREVFPEAMRSARCDHPAPWLARGRILLDPEKEGDVAAWRAIDFQGTSLRFDECRLCGRRFAPRFDVRHEYAPERRPQDEEAPFRRSTLRDEALAAGLIRETGFEAELEAERARWDTSDGAASWSSWIAKARELSEQPEEVRS</sequence>
<evidence type="ECO:0000313" key="4">
    <source>
        <dbReference type="EMBL" id="CAB4203916.1"/>
    </source>
</evidence>
<evidence type="ECO:0000313" key="1">
    <source>
        <dbReference type="EMBL" id="CAB4166868.1"/>
    </source>
</evidence>
<evidence type="ECO:0000313" key="2">
    <source>
        <dbReference type="EMBL" id="CAB4173345.1"/>
    </source>
</evidence>
<gene>
    <name evidence="3" type="ORF">UFOVP1023_3</name>
    <name evidence="4" type="ORF">UFOVP1383_15</name>
    <name evidence="5" type="ORF">UFOVP1477_33</name>
    <name evidence="1" type="ORF">UFOVP848_26</name>
    <name evidence="2" type="ORF">UFOVP945_39</name>
</gene>
<proteinExistence type="predicted"/>
<name>A0A6J5Q5V0_9CAUD</name>
<dbReference type="EMBL" id="LR796892">
    <property type="protein sequence ID" value="CAB4173345.1"/>
    <property type="molecule type" value="Genomic_DNA"/>
</dbReference>